<evidence type="ECO:0000313" key="2">
    <source>
        <dbReference type="Proteomes" id="UP000789831"/>
    </source>
</evidence>
<protein>
    <submittedName>
        <fullName evidence="1">8158_t:CDS:1</fullName>
    </submittedName>
</protein>
<evidence type="ECO:0000313" key="1">
    <source>
        <dbReference type="EMBL" id="CAG8547500.1"/>
    </source>
</evidence>
<gene>
    <name evidence="1" type="ORF">AGERDE_LOCUS6494</name>
</gene>
<keyword evidence="2" id="KW-1185">Reference proteome</keyword>
<name>A0A9N9AYS6_9GLOM</name>
<sequence>MSGNYSNDNYIYYTDNTNLTLLNKTHRGRKSKSETAAENNLKIIRKQKIDEICKFLFEPMIIRKRTREECLTFASVKALIARNNEKTGLNDLAECVVNNEWADFTCSSTSPAITLYVSMCNYLQKTPGNQILEKHRLQNPGEQRGIRWKLNEKNSIVQKALDEMKTWKYPQVIIKQKNNQIQISEYAATANQFKPKPTKETVAGVFPEQFRYNNDDDFADNASMNNNRLSNSGAACGHKAVPTLCIRLTLEAATANGNNSFDDPEAETYQTYVLTYFERPGS</sequence>
<accession>A0A9N9AYS6</accession>
<proteinExistence type="predicted"/>
<dbReference type="AlphaFoldDB" id="A0A9N9AYS6"/>
<dbReference type="OrthoDB" id="10423369at2759"/>
<dbReference type="EMBL" id="CAJVPL010001022">
    <property type="protein sequence ID" value="CAG8547500.1"/>
    <property type="molecule type" value="Genomic_DNA"/>
</dbReference>
<organism evidence="1 2">
    <name type="scientific">Ambispora gerdemannii</name>
    <dbReference type="NCBI Taxonomy" id="144530"/>
    <lineage>
        <taxon>Eukaryota</taxon>
        <taxon>Fungi</taxon>
        <taxon>Fungi incertae sedis</taxon>
        <taxon>Mucoromycota</taxon>
        <taxon>Glomeromycotina</taxon>
        <taxon>Glomeromycetes</taxon>
        <taxon>Archaeosporales</taxon>
        <taxon>Ambisporaceae</taxon>
        <taxon>Ambispora</taxon>
    </lineage>
</organism>
<comment type="caution">
    <text evidence="1">The sequence shown here is derived from an EMBL/GenBank/DDBJ whole genome shotgun (WGS) entry which is preliminary data.</text>
</comment>
<reference evidence="1" key="1">
    <citation type="submission" date="2021-06" db="EMBL/GenBank/DDBJ databases">
        <authorList>
            <person name="Kallberg Y."/>
            <person name="Tangrot J."/>
            <person name="Rosling A."/>
        </authorList>
    </citation>
    <scope>NUCLEOTIDE SEQUENCE</scope>
    <source>
        <strain evidence="1">MT106</strain>
    </source>
</reference>
<dbReference type="Proteomes" id="UP000789831">
    <property type="component" value="Unassembled WGS sequence"/>
</dbReference>